<dbReference type="GO" id="GO:0004534">
    <property type="term" value="F:5'-3' RNA exonuclease activity"/>
    <property type="evidence" value="ECO:0007669"/>
    <property type="project" value="TreeGrafter"/>
</dbReference>
<accession>A0A1Q8R229</accession>
<dbReference type="STRING" id="1888891.DSOL_0385"/>
<comment type="caution">
    <text evidence="2">The sequence shown here is derived from an EMBL/GenBank/DDBJ whole genome shotgun (WGS) entry which is preliminary data.</text>
</comment>
<evidence type="ECO:0000259" key="1">
    <source>
        <dbReference type="SMART" id="SM00481"/>
    </source>
</evidence>
<dbReference type="InterPro" id="IPR016195">
    <property type="entry name" value="Pol/histidinol_Pase-like"/>
</dbReference>
<evidence type="ECO:0000313" key="2">
    <source>
        <dbReference type="EMBL" id="OLN33675.1"/>
    </source>
</evidence>
<evidence type="ECO:0000313" key="3">
    <source>
        <dbReference type="Proteomes" id="UP000186102"/>
    </source>
</evidence>
<dbReference type="SUPFAM" id="SSF89550">
    <property type="entry name" value="PHP domain-like"/>
    <property type="match status" value="1"/>
</dbReference>
<dbReference type="CDD" id="cd07438">
    <property type="entry name" value="PHP_HisPPase_AMP"/>
    <property type="match status" value="1"/>
</dbReference>
<dbReference type="OrthoDB" id="9804333at2"/>
<dbReference type="GO" id="GO:0035312">
    <property type="term" value="F:5'-3' DNA exonuclease activity"/>
    <property type="evidence" value="ECO:0007669"/>
    <property type="project" value="TreeGrafter"/>
</dbReference>
<dbReference type="InterPro" id="IPR003141">
    <property type="entry name" value="Pol/His_phosphatase_N"/>
</dbReference>
<organism evidence="2 3">
    <name type="scientific">Desulfosporosinus metallidurans</name>
    <dbReference type="NCBI Taxonomy" id="1888891"/>
    <lineage>
        <taxon>Bacteria</taxon>
        <taxon>Bacillati</taxon>
        <taxon>Bacillota</taxon>
        <taxon>Clostridia</taxon>
        <taxon>Eubacteriales</taxon>
        <taxon>Desulfitobacteriaceae</taxon>
        <taxon>Desulfosporosinus</taxon>
    </lineage>
</organism>
<dbReference type="PANTHER" id="PTHR42924">
    <property type="entry name" value="EXONUCLEASE"/>
    <property type="match status" value="1"/>
</dbReference>
<dbReference type="EMBL" id="MLBF01000002">
    <property type="protein sequence ID" value="OLN33675.1"/>
    <property type="molecule type" value="Genomic_DNA"/>
</dbReference>
<gene>
    <name evidence="2" type="ORF">DSOL_0385</name>
</gene>
<dbReference type="AlphaFoldDB" id="A0A1Q8R229"/>
<sequence>MRVDLHVHTQESDGSLSVEEVVNLAHARNVRILAITDHESTQGIVEAESLAKPLNIKIIPGVELLTSFQGQEVHLLGYFKDVNNPVLQARLRELREQRTALAFEMVECLKNGGLSLDWQDVKREVGAQGAVSKGHIMRAIYHQNSGYSQKSWRDIAAYFRPGGVAYLPYLKHTFQDAVDLIFACGGLPVVAHPGLQYDPKMVFDLLAYRPIGLEVYYGYWERQTTLISYYSEIADKFAILATGGSDFHGPFGPIQLGQMDVPLEGVRKLQKYIDT</sequence>
<feature type="domain" description="Polymerase/histidinol phosphatase N-terminal" evidence="1">
    <location>
        <begin position="3"/>
        <end position="68"/>
    </location>
</feature>
<proteinExistence type="predicted"/>
<dbReference type="Gene3D" id="1.10.150.650">
    <property type="match status" value="1"/>
</dbReference>
<dbReference type="Proteomes" id="UP000186102">
    <property type="component" value="Unassembled WGS sequence"/>
</dbReference>
<dbReference type="InterPro" id="IPR052018">
    <property type="entry name" value="PHP_domain"/>
</dbReference>
<protein>
    <recommendedName>
        <fullName evidence="1">Polymerase/histidinol phosphatase N-terminal domain-containing protein</fullName>
    </recommendedName>
</protein>
<dbReference type="SMART" id="SM00481">
    <property type="entry name" value="POLIIIAc"/>
    <property type="match status" value="1"/>
</dbReference>
<keyword evidence="3" id="KW-1185">Reference proteome</keyword>
<dbReference type="Gene3D" id="3.20.20.140">
    <property type="entry name" value="Metal-dependent hydrolases"/>
    <property type="match status" value="1"/>
</dbReference>
<reference evidence="2 3" key="1">
    <citation type="submission" date="2016-09" db="EMBL/GenBank/DDBJ databases">
        <title>Complete genome of Desulfosporosinus sp. OL.</title>
        <authorList>
            <person name="Mardanov A."/>
            <person name="Beletsky A."/>
            <person name="Panova A."/>
            <person name="Karnachuk O."/>
            <person name="Ravin N."/>
        </authorList>
    </citation>
    <scope>NUCLEOTIDE SEQUENCE [LARGE SCALE GENOMIC DNA]</scope>
    <source>
        <strain evidence="2 3">OL</strain>
    </source>
</reference>
<dbReference type="PANTHER" id="PTHR42924:SF3">
    <property type="entry name" value="POLYMERASE_HISTIDINOL PHOSPHATASE N-TERMINAL DOMAIN-CONTAINING PROTEIN"/>
    <property type="match status" value="1"/>
</dbReference>
<dbReference type="InterPro" id="IPR004013">
    <property type="entry name" value="PHP_dom"/>
</dbReference>
<dbReference type="RefSeq" id="WP_075363202.1">
    <property type="nucleotide sequence ID" value="NZ_MLBF01000002.1"/>
</dbReference>
<name>A0A1Q8R229_9FIRM</name>
<dbReference type="Pfam" id="PF02811">
    <property type="entry name" value="PHP"/>
    <property type="match status" value="1"/>
</dbReference>